<dbReference type="InterPro" id="IPR035099">
    <property type="entry name" value="Anthrax_toxin_C-terminal"/>
</dbReference>
<name>A0ABT5NZS9_9PSED</name>
<evidence type="ECO:0000313" key="2">
    <source>
        <dbReference type="EMBL" id="MDD0993706.1"/>
    </source>
</evidence>
<evidence type="ECO:0000259" key="1">
    <source>
        <dbReference type="Pfam" id="PF03497"/>
    </source>
</evidence>
<evidence type="ECO:0000313" key="3">
    <source>
        <dbReference type="Proteomes" id="UP001148203"/>
    </source>
</evidence>
<organism evidence="2 3">
    <name type="scientific">Pseudomonas fontis</name>
    <dbReference type="NCBI Taxonomy" id="2942633"/>
    <lineage>
        <taxon>Bacteria</taxon>
        <taxon>Pseudomonadati</taxon>
        <taxon>Pseudomonadota</taxon>
        <taxon>Gammaproteobacteria</taxon>
        <taxon>Pseudomonadales</taxon>
        <taxon>Pseudomonadaceae</taxon>
        <taxon>Pseudomonas</taxon>
    </lineage>
</organism>
<feature type="domain" description="Anthrax toxin edema factor central" evidence="1">
    <location>
        <begin position="40"/>
        <end position="203"/>
    </location>
</feature>
<keyword evidence="3" id="KW-1185">Reference proteome</keyword>
<reference evidence="2 3" key="1">
    <citation type="submission" date="2022-05" db="EMBL/GenBank/DDBJ databases">
        <title>Novel Pseudomonas spp. Isolated from a Rainbow Trout Aquaculture Facility.</title>
        <authorList>
            <person name="Testerman T."/>
            <person name="Graf J."/>
        </authorList>
    </citation>
    <scope>NUCLEOTIDE SEQUENCE [LARGE SCALE GENOMIC DNA]</scope>
    <source>
        <strain evidence="2 3">ID681</strain>
    </source>
</reference>
<dbReference type="Proteomes" id="UP001148203">
    <property type="component" value="Unassembled WGS sequence"/>
</dbReference>
<dbReference type="InterPro" id="IPR005165">
    <property type="entry name" value="Anthrax_toxin_edema_cen"/>
</dbReference>
<dbReference type="SUPFAM" id="SSF81298">
    <property type="entry name" value="Adenylylcyclase toxin (the edema factor)"/>
    <property type="match status" value="1"/>
</dbReference>
<dbReference type="InterPro" id="IPR037017">
    <property type="entry name" value="Anthrax_toxin_edema_cen_sf"/>
</dbReference>
<dbReference type="EMBL" id="JAMDGY010000104">
    <property type="protein sequence ID" value="MDD0993706.1"/>
    <property type="molecule type" value="Genomic_DNA"/>
</dbReference>
<gene>
    <name evidence="2" type="ORF">M5G11_24565</name>
</gene>
<dbReference type="RefSeq" id="WP_273912836.1">
    <property type="nucleotide sequence ID" value="NZ_JAMDGX010000071.1"/>
</dbReference>
<protein>
    <submittedName>
        <fullName evidence="2">CyaA/EF/ExoY family adenylyl cyclase toxin</fullName>
    </submittedName>
</protein>
<sequence length="400" mass="43351">MIGVIPGNRAQQLAHLELTQATSKEQASAAAKALASVIDTVKDHTGIVTSHLARLQAVAKAQNCVIAIRPVENAATGLIESGSPTKNLHIKGKSSNWGPQAGAITVNQAFSKLEAKLERLDAFNEQVGKCISEGHAFSIPLVVSKQRINDLLAMGCLTESRSTDDPNLVKLSARAPSDALYEFDAYKRSDGPDPEYEIFQQGRPLMVLSDKAEGKPLTADYDLLLIAPHIGDYGSQDKLDIPDVDHDTFKKRMDQYSQVPDGATQDYQSAQSFYSKADSEMGNSTARLNKMVPLLNEAVVGTNPPVFHHSADASNPVTDTASNYPATFFLPVKLGSYDEIVVVNNSRELADLVQEAKENGFQIPMNPKWEAEVKAASLSKFTNLQNVFAEASKQPTLVRG</sequence>
<dbReference type="Pfam" id="PF03497">
    <property type="entry name" value="Anthrax_toxA"/>
    <property type="match status" value="1"/>
</dbReference>
<comment type="caution">
    <text evidence="2">The sequence shown here is derived from an EMBL/GenBank/DDBJ whole genome shotgun (WGS) entry which is preliminary data.</text>
</comment>
<accession>A0ABT5NZS9</accession>
<proteinExistence type="predicted"/>
<dbReference type="Gene3D" id="3.90.1760.10">
    <property type="entry name" value="Anthrax toxin, edema factor, central domain"/>
    <property type="match status" value="1"/>
</dbReference>